<organism evidence="2 3">
    <name type="scientific">Pararhodospirillum photometricum DSM 122</name>
    <dbReference type="NCBI Taxonomy" id="1150469"/>
    <lineage>
        <taxon>Bacteria</taxon>
        <taxon>Pseudomonadati</taxon>
        <taxon>Pseudomonadota</taxon>
        <taxon>Alphaproteobacteria</taxon>
        <taxon>Rhodospirillales</taxon>
        <taxon>Rhodospirillaceae</taxon>
        <taxon>Pararhodospirillum</taxon>
    </lineage>
</organism>
<evidence type="ECO:0000259" key="1">
    <source>
        <dbReference type="Pfam" id="PF03374"/>
    </source>
</evidence>
<feature type="domain" description="Antirepressor protein C-terminal" evidence="1">
    <location>
        <begin position="146"/>
        <end position="248"/>
    </location>
</feature>
<dbReference type="EMBL" id="HE663493">
    <property type="protein sequence ID" value="CCG08283.1"/>
    <property type="molecule type" value="Genomic_DNA"/>
</dbReference>
<name>H6SJW8_PARPM</name>
<proteinExistence type="predicted"/>
<dbReference type="Proteomes" id="UP000033220">
    <property type="component" value="Chromosome DSM 122"/>
</dbReference>
<dbReference type="GO" id="GO:0003677">
    <property type="term" value="F:DNA binding"/>
    <property type="evidence" value="ECO:0007669"/>
    <property type="project" value="InterPro"/>
</dbReference>
<dbReference type="Pfam" id="PF03374">
    <property type="entry name" value="ANT"/>
    <property type="match status" value="1"/>
</dbReference>
<dbReference type="STRING" id="1150469.RSPPHO_01657"/>
<reference evidence="2 3" key="1">
    <citation type="submission" date="2012-02" db="EMBL/GenBank/DDBJ databases">
        <title>Shotgun genome sequence of Phaeospirillum photometricum DSM 122.</title>
        <authorList>
            <person name="Duquesne K."/>
            <person name="Sturgis J."/>
        </authorList>
    </citation>
    <scope>NUCLEOTIDE SEQUENCE [LARGE SCALE GENOMIC DNA]</scope>
    <source>
        <strain evidence="3">DSM122</strain>
    </source>
</reference>
<dbReference type="NCBIfam" id="TIGR02681">
    <property type="entry name" value="phage_pRha"/>
    <property type="match status" value="1"/>
</dbReference>
<sequence>MTQILPAPTVHVKDGIVFANSRDVADFFGKRHDHVLRDVDQVIENISSPNLGGPWFRQIVAFDEGANREIRSFDMTRDGFTLLVMGYTGPKAMEFKVRYIQQFNDMEESLRKPALPDLSDPVVLQTLILEQCSKRIEAERRADMAERKVEAASATVAAFDRIAGADNSMCVTDAAKTLQIRPKALFDWMSGHGWTYRRPGKAGWLAYQDKIQAGLLEHKVATVSRPDGTEKVAESVRVTGKGLAKLARAVPGAKVPTNGGLNLDAAE</sequence>
<evidence type="ECO:0000313" key="2">
    <source>
        <dbReference type="EMBL" id="CCG08283.1"/>
    </source>
</evidence>
<dbReference type="eggNOG" id="COG3645">
    <property type="taxonomic scope" value="Bacteria"/>
</dbReference>
<dbReference type="Pfam" id="PF09669">
    <property type="entry name" value="Phage_pRha"/>
    <property type="match status" value="1"/>
</dbReference>
<evidence type="ECO:0000313" key="3">
    <source>
        <dbReference type="Proteomes" id="UP000033220"/>
    </source>
</evidence>
<protein>
    <submittedName>
        <fullName evidence="2">Uncharacterized phage-encoded protein-like</fullName>
    </submittedName>
</protein>
<accession>H6SJW8</accession>
<dbReference type="HOGENOM" id="CLU_046670_7_1_5"/>
<dbReference type="AlphaFoldDB" id="H6SJW8"/>
<gene>
    <name evidence="2" type="ORF">RSPPHO_01657</name>
</gene>
<dbReference type="InterPro" id="IPR014054">
    <property type="entry name" value="Phage_regulatory_Rha"/>
</dbReference>
<dbReference type="KEGG" id="rpm:RSPPHO_01657"/>
<dbReference type="RefSeq" id="WP_014414920.1">
    <property type="nucleotide sequence ID" value="NC_017059.1"/>
</dbReference>
<dbReference type="OrthoDB" id="9808959at2"/>
<dbReference type="InterPro" id="IPR005039">
    <property type="entry name" value="Ant_C"/>
</dbReference>
<keyword evidence="3" id="KW-1185">Reference proteome</keyword>
<dbReference type="eggNOG" id="COG3646">
    <property type="taxonomic scope" value="Bacteria"/>
</dbReference>
<dbReference type="PATRIC" id="fig|1150469.3.peg.1865"/>